<dbReference type="STRING" id="1005048.CFU_1937"/>
<dbReference type="InterPro" id="IPR028082">
    <property type="entry name" value="Peripla_BP_I"/>
</dbReference>
<dbReference type="PANTHER" id="PTHR30036">
    <property type="entry name" value="D-XYLOSE-BINDING PERIPLASMIC PROTEIN"/>
    <property type="match status" value="1"/>
</dbReference>
<evidence type="ECO:0000313" key="5">
    <source>
        <dbReference type="EMBL" id="AEK61768.1"/>
    </source>
</evidence>
<reference evidence="5 6" key="5">
    <citation type="journal article" date="2011" name="ISME J.">
        <title>Dual transcriptional profiling of a bacterial/fungal confrontation: Collimonas fungivorans versus Aspergillus niger.</title>
        <authorList>
            <person name="Mela F."/>
            <person name="Fritsche K."/>
            <person name="de Boer W."/>
            <person name="van Veen J.A."/>
            <person name="de Graaff L.H."/>
            <person name="van den Berg M."/>
            <person name="Leveau J.H."/>
        </authorList>
    </citation>
    <scope>NUCLEOTIDE SEQUENCE [LARGE SCALE GENOMIC DNA]</scope>
    <source>
        <strain evidence="5 6">Ter331</strain>
    </source>
</reference>
<comment type="subcellular location">
    <subcellularLocation>
        <location evidence="1">Periplasm</location>
    </subcellularLocation>
</comment>
<accession>G0AK83</accession>
<keyword evidence="3" id="KW-0732">Signal</keyword>
<evidence type="ECO:0000256" key="2">
    <source>
        <dbReference type="ARBA" id="ARBA00007639"/>
    </source>
</evidence>
<dbReference type="PANTHER" id="PTHR30036:SF7">
    <property type="entry name" value="ABC TRANSPORTER PERIPLASMIC-BINDING PROTEIN YPHF"/>
    <property type="match status" value="1"/>
</dbReference>
<reference evidence="5 6" key="4">
    <citation type="journal article" date="2010" name="Environ. Microbiol.">
        <title>The bacterial genus Collimonas: mycophagy, weathering and other adaptive solutions to life in oligotrophic soil environments.</title>
        <authorList>
            <person name="Leveau J.H."/>
            <person name="Uroz S."/>
            <person name="de Boer W."/>
        </authorList>
    </citation>
    <scope>NUCLEOTIDE SEQUENCE [LARGE SCALE GENOMIC DNA]</scope>
    <source>
        <strain evidence="5 6">Ter331</strain>
    </source>
</reference>
<evidence type="ECO:0000259" key="4">
    <source>
        <dbReference type="Pfam" id="PF13407"/>
    </source>
</evidence>
<dbReference type="Pfam" id="PF13407">
    <property type="entry name" value="Peripla_BP_4"/>
    <property type="match status" value="1"/>
</dbReference>
<dbReference type="AlphaFoldDB" id="G0AK83"/>
<dbReference type="GO" id="GO:0030288">
    <property type="term" value="C:outer membrane-bounded periplasmic space"/>
    <property type="evidence" value="ECO:0007669"/>
    <property type="project" value="TreeGrafter"/>
</dbReference>
<reference evidence="5 6" key="1">
    <citation type="journal article" date="2004" name="Environ. Microbiol.">
        <title>Phylogeny-function analysis of (meta)genomic libraries: screening for expression of ribosomal RNA genes by large-insert library fluorescent in situ hybridization (LIL-FISH).</title>
        <authorList>
            <person name="Leveau J.H."/>
            <person name="Gerards S."/>
            <person name="de Boer W."/>
            <person name="van Veen J.A."/>
        </authorList>
    </citation>
    <scope>NUCLEOTIDE SEQUENCE [LARGE SCALE GENOMIC DNA]</scope>
    <source>
        <strain evidence="5 6">Ter331</strain>
    </source>
</reference>
<dbReference type="InterPro" id="IPR050555">
    <property type="entry name" value="Bact_Solute-Bind_Prot2"/>
</dbReference>
<dbReference type="CDD" id="cd06312">
    <property type="entry name" value="PBP1_ABC_sugar_binding-like"/>
    <property type="match status" value="1"/>
</dbReference>
<dbReference type="GO" id="GO:0016787">
    <property type="term" value="F:hydrolase activity"/>
    <property type="evidence" value="ECO:0007669"/>
    <property type="project" value="UniProtKB-KW"/>
</dbReference>
<dbReference type="SUPFAM" id="SSF53822">
    <property type="entry name" value="Periplasmic binding protein-like I"/>
    <property type="match status" value="1"/>
</dbReference>
<keyword evidence="5" id="KW-0762">Sugar transport</keyword>
<sequence>MNKTTTETTMQRLRCKGLARALMVTALAMSFGAMNPSYAANEKFVLISHAPDSDSWWNTIKNAIKQAGEDFNVTVDYRNPPNGDLADMSRLIEQAAARHYDGVIASIADFSVLKKAMENVTAKKIPLVTINSGTQQQSEELGAIMHVGQPEYDAGKGAGEKAKAAGIKSFLCVNHYATNPSSFERCRGFAEAIGVDYKKSTLDAGQDPTGIESKVSAYLRNNPGTQAVLALGPDSASPSLRALQKMGLKGKMWFATFDLSEEVAKGIKDGSVQFAIDQQPYLQGYIPVAVLAIMTQNKTTDVATIQAKLKANPKFQARLAEYGLAPLYGPRHISSGPGYITKDNLDKVLKYAGQYR</sequence>
<dbReference type="eggNOG" id="COG1879">
    <property type="taxonomic scope" value="Bacteria"/>
</dbReference>
<feature type="chain" id="PRO_5003397381" evidence="3">
    <location>
        <begin position="40"/>
        <end position="356"/>
    </location>
</feature>
<protein>
    <submittedName>
        <fullName evidence="5">ABC sugar transporter, periplasmic ligand binding protein</fullName>
        <ecNumber evidence="5">3.6.3.17</ecNumber>
    </submittedName>
</protein>
<keyword evidence="5" id="KW-0378">Hydrolase</keyword>
<comment type="similarity">
    <text evidence="2">Belongs to the bacterial solute-binding protein 2 family.</text>
</comment>
<dbReference type="Gene3D" id="3.40.50.2300">
    <property type="match status" value="2"/>
</dbReference>
<keyword evidence="5" id="KW-0813">Transport</keyword>
<dbReference type="EC" id="3.6.3.17" evidence="5"/>
<name>G0AK83_COLFT</name>
<feature type="domain" description="Periplasmic binding protein" evidence="4">
    <location>
        <begin position="45"/>
        <end position="298"/>
    </location>
</feature>
<reference evidence="5 6" key="2">
    <citation type="journal article" date="2006" name="J. Microbiol. Methods">
        <title>Genomic flank-sequencing of plasposon insertion sites for rapid identification of functional genes.</title>
        <authorList>
            <person name="Leveau J.H."/>
            <person name="Gerards S."/>
            <person name="Fritsche K."/>
            <person name="Zondag G."/>
            <person name="van Veen J.A."/>
        </authorList>
    </citation>
    <scope>NUCLEOTIDE SEQUENCE [LARGE SCALE GENOMIC DNA]</scope>
    <source>
        <strain evidence="5 6">Ter331</strain>
    </source>
</reference>
<feature type="signal peptide" evidence="3">
    <location>
        <begin position="1"/>
        <end position="39"/>
    </location>
</feature>
<keyword evidence="6" id="KW-1185">Reference proteome</keyword>
<dbReference type="KEGG" id="cfu:CFU_1937"/>
<dbReference type="InterPro" id="IPR025997">
    <property type="entry name" value="SBP_2_dom"/>
</dbReference>
<evidence type="ECO:0000313" key="6">
    <source>
        <dbReference type="Proteomes" id="UP000008392"/>
    </source>
</evidence>
<proteinExistence type="inferred from homology"/>
<dbReference type="Proteomes" id="UP000008392">
    <property type="component" value="Chromosome"/>
</dbReference>
<evidence type="ECO:0000256" key="3">
    <source>
        <dbReference type="SAM" id="SignalP"/>
    </source>
</evidence>
<dbReference type="HOGENOM" id="CLU_037628_3_5_4"/>
<organism evidence="5 6">
    <name type="scientific">Collimonas fungivorans (strain Ter331)</name>
    <dbReference type="NCBI Taxonomy" id="1005048"/>
    <lineage>
        <taxon>Bacteria</taxon>
        <taxon>Pseudomonadati</taxon>
        <taxon>Pseudomonadota</taxon>
        <taxon>Betaproteobacteria</taxon>
        <taxon>Burkholderiales</taxon>
        <taxon>Oxalobacteraceae</taxon>
        <taxon>Collimonas</taxon>
    </lineage>
</organism>
<gene>
    <name evidence="5" type="ordered locus">CFU_1937</name>
</gene>
<dbReference type="EMBL" id="CP002745">
    <property type="protein sequence ID" value="AEK61768.1"/>
    <property type="molecule type" value="Genomic_DNA"/>
</dbReference>
<evidence type="ECO:0000256" key="1">
    <source>
        <dbReference type="ARBA" id="ARBA00004418"/>
    </source>
</evidence>
<reference evidence="5 6" key="3">
    <citation type="journal article" date="2008" name="FEMS Microbiol. Ecol.">
        <title>Identification and characterization of genes underlying chitinolysis in Collimonas fungivorans Ter331.</title>
        <authorList>
            <person name="Fritsche K."/>
            <person name="de Boer W."/>
            <person name="Gerards S."/>
            <person name="van den Berg M."/>
            <person name="van Veen J.A."/>
            <person name="Leveau J.H."/>
        </authorList>
    </citation>
    <scope>NUCLEOTIDE SEQUENCE [LARGE SCALE GENOMIC DNA]</scope>
    <source>
        <strain evidence="5 6">Ter331</strain>
    </source>
</reference>
<reference evidence="6" key="6">
    <citation type="submission" date="2011-05" db="EMBL/GenBank/DDBJ databases">
        <title>Complete sequence of Collimonas fungivorans Ter331.</title>
        <authorList>
            <person name="Leveau J.H."/>
        </authorList>
    </citation>
    <scope>NUCLEOTIDE SEQUENCE [LARGE SCALE GENOMIC DNA]</scope>
    <source>
        <strain evidence="6">Ter331</strain>
    </source>
</reference>
<dbReference type="GO" id="GO:0030246">
    <property type="term" value="F:carbohydrate binding"/>
    <property type="evidence" value="ECO:0007669"/>
    <property type="project" value="TreeGrafter"/>
</dbReference>